<organism evidence="3 4">
    <name type="scientific">Acrocarpospora pleiomorpha</name>
    <dbReference type="NCBI Taxonomy" id="90975"/>
    <lineage>
        <taxon>Bacteria</taxon>
        <taxon>Bacillati</taxon>
        <taxon>Actinomycetota</taxon>
        <taxon>Actinomycetes</taxon>
        <taxon>Streptosporangiales</taxon>
        <taxon>Streptosporangiaceae</taxon>
        <taxon>Acrocarpospora</taxon>
    </lineage>
</organism>
<evidence type="ECO:0000313" key="3">
    <source>
        <dbReference type="EMBL" id="GES17485.1"/>
    </source>
</evidence>
<dbReference type="Proteomes" id="UP000377595">
    <property type="component" value="Unassembled WGS sequence"/>
</dbReference>
<proteinExistence type="predicted"/>
<dbReference type="EMBL" id="BLAF01000004">
    <property type="protein sequence ID" value="GES17485.1"/>
    <property type="molecule type" value="Genomic_DNA"/>
</dbReference>
<dbReference type="InterPro" id="IPR000073">
    <property type="entry name" value="AB_hydrolase_1"/>
</dbReference>
<feature type="region of interest" description="Disordered" evidence="1">
    <location>
        <begin position="306"/>
        <end position="326"/>
    </location>
</feature>
<dbReference type="InterPro" id="IPR029058">
    <property type="entry name" value="AB_hydrolase_fold"/>
</dbReference>
<feature type="domain" description="AB hydrolase-1" evidence="2">
    <location>
        <begin position="42"/>
        <end position="279"/>
    </location>
</feature>
<dbReference type="SUPFAM" id="SSF53474">
    <property type="entry name" value="alpha/beta-Hydrolases"/>
    <property type="match status" value="1"/>
</dbReference>
<dbReference type="Gene3D" id="3.40.50.1820">
    <property type="entry name" value="alpha/beta hydrolase"/>
    <property type="match status" value="1"/>
</dbReference>
<protein>
    <submittedName>
        <fullName evidence="3">Thioesterase</fullName>
    </submittedName>
</protein>
<sequence length="326" mass="33947">MTTSSTAFSHTVSSEGPSQGRVFAGFHNLGSVTPTSPATPLVVAIHGGGYHSTFFDLPGYSLLDRAAASNIPVIAVDRPNYGNSDQLAVDGSIFDANAQALDDLIGELWAAHGEGTAGVFLIGHSIGAALSLLIASNGPTWPLLGVAMSGCLLQEPPGTAERWASLPMKWLPCDGDMRFQLMFGPAGSYGDDMPAAEAAFHGETPVLVQELIEISDGWEERFRAAAPSITVPVHVRHAQYDALWISDEEQVQQFADALTNAPLVDAAVWPGTGHDIDYHTSGAAFQAEQLAFALRAAGLPDAPLSQVGAVSGPRPEPGGQPVAGAA</sequence>
<reference evidence="3 4" key="1">
    <citation type="submission" date="2019-10" db="EMBL/GenBank/DDBJ databases">
        <title>Whole genome shotgun sequence of Acrocarpospora pleiomorpha NBRC 16267.</title>
        <authorList>
            <person name="Ichikawa N."/>
            <person name="Kimura A."/>
            <person name="Kitahashi Y."/>
            <person name="Komaki H."/>
            <person name="Oguchi A."/>
        </authorList>
    </citation>
    <scope>NUCLEOTIDE SEQUENCE [LARGE SCALE GENOMIC DNA]</scope>
    <source>
        <strain evidence="3 4">NBRC 16267</strain>
    </source>
</reference>
<evidence type="ECO:0000313" key="4">
    <source>
        <dbReference type="Proteomes" id="UP000377595"/>
    </source>
</evidence>
<dbReference type="Pfam" id="PF12697">
    <property type="entry name" value="Abhydrolase_6"/>
    <property type="match status" value="1"/>
</dbReference>
<name>A0A5M3X727_9ACTN</name>
<dbReference type="OrthoDB" id="4276066at2"/>
<comment type="caution">
    <text evidence="3">The sequence shown here is derived from an EMBL/GenBank/DDBJ whole genome shotgun (WGS) entry which is preliminary data.</text>
</comment>
<dbReference type="AlphaFoldDB" id="A0A5M3X727"/>
<evidence type="ECO:0000259" key="2">
    <source>
        <dbReference type="Pfam" id="PF12697"/>
    </source>
</evidence>
<evidence type="ECO:0000256" key="1">
    <source>
        <dbReference type="SAM" id="MobiDB-lite"/>
    </source>
</evidence>
<dbReference type="GO" id="GO:0003824">
    <property type="term" value="F:catalytic activity"/>
    <property type="evidence" value="ECO:0007669"/>
    <property type="project" value="UniProtKB-ARBA"/>
</dbReference>
<keyword evidence="4" id="KW-1185">Reference proteome</keyword>
<accession>A0A5M3X727</accession>
<gene>
    <name evidence="3" type="ORF">Aple_003800</name>
</gene>
<dbReference type="RefSeq" id="WP_155342643.1">
    <property type="nucleotide sequence ID" value="NZ_BAAAHM010000001.1"/>
</dbReference>